<gene>
    <name evidence="2" type="ORF">N425_14480</name>
</gene>
<evidence type="ECO:0000313" key="3">
    <source>
        <dbReference type="Proteomes" id="UP000018837"/>
    </source>
</evidence>
<dbReference type="PANTHER" id="PTHR37694:SF1">
    <property type="entry name" value="SLR8022 PROTEIN"/>
    <property type="match status" value="1"/>
</dbReference>
<reference evidence="2 3" key="1">
    <citation type="submission" date="2013-11" db="EMBL/GenBank/DDBJ databases">
        <title>Single cell genomics of uncultured Tannerella BU063 (oral taxon 286).</title>
        <authorList>
            <person name="Beall C.J."/>
            <person name="Campbell A.G."/>
            <person name="Griffen A.L."/>
            <person name="Podar M."/>
            <person name="Leys E.J."/>
        </authorList>
    </citation>
    <scope>NUCLEOTIDE SEQUENCE [LARGE SCALE GENOMIC DNA]</scope>
    <source>
        <strain evidence="2">Cell 2</strain>
    </source>
</reference>
<dbReference type="Gene3D" id="2.60.120.10">
    <property type="entry name" value="Jelly Rolls"/>
    <property type="match status" value="1"/>
</dbReference>
<dbReference type="Pfam" id="PF07883">
    <property type="entry name" value="Cupin_2"/>
    <property type="match status" value="1"/>
</dbReference>
<comment type="caution">
    <text evidence="2">The sequence shown here is derived from an EMBL/GenBank/DDBJ whole genome shotgun (WGS) entry which is preliminary data.</text>
</comment>
<dbReference type="SUPFAM" id="SSF51182">
    <property type="entry name" value="RmlC-like cupins"/>
    <property type="match status" value="1"/>
</dbReference>
<dbReference type="Proteomes" id="UP000018837">
    <property type="component" value="Unassembled WGS sequence"/>
</dbReference>
<protein>
    <submittedName>
        <fullName evidence="2">Cupin</fullName>
    </submittedName>
</protein>
<dbReference type="InterPro" id="IPR011051">
    <property type="entry name" value="RmlC_Cupin_sf"/>
</dbReference>
<evidence type="ECO:0000259" key="1">
    <source>
        <dbReference type="Pfam" id="PF07883"/>
    </source>
</evidence>
<dbReference type="InterPro" id="IPR013096">
    <property type="entry name" value="Cupin_2"/>
</dbReference>
<accession>W2C053</accession>
<dbReference type="PANTHER" id="PTHR37694">
    <property type="entry name" value="SLR8022 PROTEIN"/>
    <property type="match status" value="1"/>
</dbReference>
<sequence>MSTFEKATVIALEPSIDYAPGSVISKQVTINRAGNVTLFSFDKGQGLTEHTANFDALVQVLDGEAEIRIDGTPHRLKAGDCIIMPANHPHALQAVERFKMLLTMIKGGE</sequence>
<feature type="domain" description="Cupin type-2" evidence="1">
    <location>
        <begin position="39"/>
        <end position="97"/>
    </location>
</feature>
<organism evidence="2 3">
    <name type="scientific">Tannerella sp. oral taxon BU063 isolate Cell 2</name>
    <dbReference type="NCBI Taxonomy" id="1411148"/>
    <lineage>
        <taxon>Bacteria</taxon>
        <taxon>Pseudomonadati</taxon>
        <taxon>Bacteroidota</taxon>
        <taxon>Bacteroidia</taxon>
        <taxon>Bacteroidales</taxon>
        <taxon>Tannerellaceae</taxon>
        <taxon>Tannerella</taxon>
    </lineage>
</organism>
<dbReference type="EMBL" id="AYUF01000500">
    <property type="protein sequence ID" value="ETK00555.1"/>
    <property type="molecule type" value="Genomic_DNA"/>
</dbReference>
<dbReference type="AlphaFoldDB" id="W2C053"/>
<evidence type="ECO:0000313" key="2">
    <source>
        <dbReference type="EMBL" id="ETK00555.1"/>
    </source>
</evidence>
<proteinExistence type="predicted"/>
<dbReference type="CDD" id="cd02230">
    <property type="entry name" value="cupin_HP0902-like"/>
    <property type="match status" value="1"/>
</dbReference>
<dbReference type="PATRIC" id="fig|1411148.3.peg.2442"/>
<name>W2C053_9BACT</name>
<dbReference type="InterPro" id="IPR014710">
    <property type="entry name" value="RmlC-like_jellyroll"/>
</dbReference>